<accession>A0ACC3YCJ7</accession>
<gene>
    <name evidence="1" type="ORF">CTRU02_215444</name>
</gene>
<reference evidence="1 2" key="1">
    <citation type="journal article" date="2020" name="Phytopathology">
        <title>Genome Sequence Resources of Colletotrichum truncatum, C. plurivorum, C. musicola, and C. sojae: Four Species Pathogenic to Soybean (Glycine max).</title>
        <authorList>
            <person name="Rogerio F."/>
            <person name="Boufleur T.R."/>
            <person name="Ciampi-Guillardi M."/>
            <person name="Sukno S.A."/>
            <person name="Thon M.R."/>
            <person name="Massola Junior N.S."/>
            <person name="Baroncelli R."/>
        </authorList>
    </citation>
    <scope>NUCLEOTIDE SEQUENCE [LARGE SCALE GENOMIC DNA]</scope>
    <source>
        <strain evidence="1 2">CMES1059</strain>
    </source>
</reference>
<protein>
    <submittedName>
        <fullName evidence="1">Uncharacterized protein</fullName>
    </submittedName>
</protein>
<name>A0ACC3YCJ7_COLTU</name>
<evidence type="ECO:0000313" key="2">
    <source>
        <dbReference type="Proteomes" id="UP000805649"/>
    </source>
</evidence>
<sequence>MASSKKLVCIKLYGTALHRVEGAREQPGGSHTTLTTMV</sequence>
<dbReference type="EMBL" id="VUJX02000016">
    <property type="protein sequence ID" value="KAL0929545.1"/>
    <property type="molecule type" value="Genomic_DNA"/>
</dbReference>
<dbReference type="Proteomes" id="UP000805649">
    <property type="component" value="Unassembled WGS sequence"/>
</dbReference>
<evidence type="ECO:0000313" key="1">
    <source>
        <dbReference type="EMBL" id="KAL0929545.1"/>
    </source>
</evidence>
<keyword evidence="2" id="KW-1185">Reference proteome</keyword>
<comment type="caution">
    <text evidence="1">The sequence shown here is derived from an EMBL/GenBank/DDBJ whole genome shotgun (WGS) entry which is preliminary data.</text>
</comment>
<organism evidence="1 2">
    <name type="scientific">Colletotrichum truncatum</name>
    <name type="common">Anthracnose fungus</name>
    <name type="synonym">Colletotrichum capsici</name>
    <dbReference type="NCBI Taxonomy" id="5467"/>
    <lineage>
        <taxon>Eukaryota</taxon>
        <taxon>Fungi</taxon>
        <taxon>Dikarya</taxon>
        <taxon>Ascomycota</taxon>
        <taxon>Pezizomycotina</taxon>
        <taxon>Sordariomycetes</taxon>
        <taxon>Hypocreomycetidae</taxon>
        <taxon>Glomerellales</taxon>
        <taxon>Glomerellaceae</taxon>
        <taxon>Colletotrichum</taxon>
        <taxon>Colletotrichum truncatum species complex</taxon>
    </lineage>
</organism>
<proteinExistence type="predicted"/>